<dbReference type="AlphaFoldDB" id="A0A4R5KSJ2"/>
<dbReference type="PRINTS" id="PR00081">
    <property type="entry name" value="GDHRDH"/>
</dbReference>
<dbReference type="OrthoDB" id="9803333at2"/>
<dbReference type="GO" id="GO:0008206">
    <property type="term" value="P:bile acid metabolic process"/>
    <property type="evidence" value="ECO:0007669"/>
    <property type="project" value="UniProtKB-ARBA"/>
</dbReference>
<evidence type="ECO:0000313" key="4">
    <source>
        <dbReference type="Proteomes" id="UP000295636"/>
    </source>
</evidence>
<reference evidence="3 4" key="1">
    <citation type="submission" date="2019-03" db="EMBL/GenBank/DDBJ databases">
        <title>This is whole genome sequence of Paenibacillus sp MS74 strain.</title>
        <authorList>
            <person name="Trinh H.N."/>
        </authorList>
    </citation>
    <scope>NUCLEOTIDE SEQUENCE [LARGE SCALE GENOMIC DNA]</scope>
    <source>
        <strain evidence="3 4">MS74</strain>
    </source>
</reference>
<comment type="similarity">
    <text evidence="1">Belongs to the short-chain dehydrogenases/reductases (SDR) family.</text>
</comment>
<protein>
    <submittedName>
        <fullName evidence="3">SDR family oxidoreductase</fullName>
    </submittedName>
</protein>
<comment type="caution">
    <text evidence="3">The sequence shown here is derived from an EMBL/GenBank/DDBJ whole genome shotgun (WGS) entry which is preliminary data.</text>
</comment>
<organism evidence="3 4">
    <name type="scientific">Paenibacillus piri</name>
    <dbReference type="NCBI Taxonomy" id="2547395"/>
    <lineage>
        <taxon>Bacteria</taxon>
        <taxon>Bacillati</taxon>
        <taxon>Bacillota</taxon>
        <taxon>Bacilli</taxon>
        <taxon>Bacillales</taxon>
        <taxon>Paenibacillaceae</taxon>
        <taxon>Paenibacillus</taxon>
    </lineage>
</organism>
<dbReference type="GO" id="GO:0016491">
    <property type="term" value="F:oxidoreductase activity"/>
    <property type="evidence" value="ECO:0007669"/>
    <property type="project" value="UniProtKB-KW"/>
</dbReference>
<gene>
    <name evidence="3" type="ORF">E1757_09990</name>
</gene>
<dbReference type="InterPro" id="IPR036291">
    <property type="entry name" value="NAD(P)-bd_dom_sf"/>
</dbReference>
<sequence length="263" mass="28321">MKPSRTAIVTGASTGIGRGIALKLAAGGCDLFISHLNEPEQAEEVAREIDRIHSRRCVVFQGDLCLAETAEQLVERALEHFTVIDVLVNNAGITRMGKMTEFTRETIDQLYQLNYRAPMLLTGLVANHMIRKQVKGSILYTTSSRGTRAYPADAIYGGLKGALDRSVQSIALELAPYGIRVNAIAPGAIRVRPATGHHEKLGSRIPLGRMGLPSDIGSAAAFLCSDEASYITGITLRVDGGLILPGMPESLNVDPDNIWGKIN</sequence>
<dbReference type="RefSeq" id="WP_133227290.1">
    <property type="nucleotide sequence ID" value="NZ_SMRT01000003.1"/>
</dbReference>
<dbReference type="FunFam" id="3.40.50.720:FF:000084">
    <property type="entry name" value="Short-chain dehydrogenase reductase"/>
    <property type="match status" value="1"/>
</dbReference>
<evidence type="ECO:0000256" key="2">
    <source>
        <dbReference type="ARBA" id="ARBA00023002"/>
    </source>
</evidence>
<evidence type="ECO:0000256" key="1">
    <source>
        <dbReference type="ARBA" id="ARBA00006484"/>
    </source>
</evidence>
<evidence type="ECO:0000313" key="3">
    <source>
        <dbReference type="EMBL" id="TDF98839.1"/>
    </source>
</evidence>
<dbReference type="Pfam" id="PF13561">
    <property type="entry name" value="adh_short_C2"/>
    <property type="match status" value="1"/>
</dbReference>
<dbReference type="PANTHER" id="PTHR43639">
    <property type="entry name" value="OXIDOREDUCTASE, SHORT-CHAIN DEHYDROGENASE/REDUCTASE FAMILY (AFU_ORTHOLOGUE AFUA_5G02870)"/>
    <property type="match status" value="1"/>
</dbReference>
<dbReference type="NCBIfam" id="NF005559">
    <property type="entry name" value="PRK07231.1"/>
    <property type="match status" value="1"/>
</dbReference>
<dbReference type="Proteomes" id="UP000295636">
    <property type="component" value="Unassembled WGS sequence"/>
</dbReference>
<dbReference type="SUPFAM" id="SSF51735">
    <property type="entry name" value="NAD(P)-binding Rossmann-fold domains"/>
    <property type="match status" value="1"/>
</dbReference>
<accession>A0A4R5KSJ2</accession>
<keyword evidence="4" id="KW-1185">Reference proteome</keyword>
<proteinExistence type="inferred from homology"/>
<dbReference type="Gene3D" id="3.40.50.720">
    <property type="entry name" value="NAD(P)-binding Rossmann-like Domain"/>
    <property type="match status" value="1"/>
</dbReference>
<dbReference type="CDD" id="cd05233">
    <property type="entry name" value="SDR_c"/>
    <property type="match status" value="1"/>
</dbReference>
<keyword evidence="2" id="KW-0560">Oxidoreductase</keyword>
<dbReference type="InterPro" id="IPR002347">
    <property type="entry name" value="SDR_fam"/>
</dbReference>
<dbReference type="PANTHER" id="PTHR43639:SF1">
    <property type="entry name" value="SHORT-CHAIN DEHYDROGENASE_REDUCTASE FAMILY PROTEIN"/>
    <property type="match status" value="1"/>
</dbReference>
<name>A0A4R5KSJ2_9BACL</name>
<dbReference type="EMBL" id="SMRT01000003">
    <property type="protein sequence ID" value="TDF98839.1"/>
    <property type="molecule type" value="Genomic_DNA"/>
</dbReference>